<dbReference type="Proteomes" id="UP000010445">
    <property type="component" value="Unassembled WGS sequence"/>
</dbReference>
<evidence type="ECO:0000313" key="4">
    <source>
        <dbReference type="EMBL" id="EKX88211.1"/>
    </source>
</evidence>
<organism evidence="4 5">
    <name type="scientific">Corynebacterium durum F0235</name>
    <dbReference type="NCBI Taxonomy" id="1035195"/>
    <lineage>
        <taxon>Bacteria</taxon>
        <taxon>Bacillati</taxon>
        <taxon>Actinomycetota</taxon>
        <taxon>Actinomycetes</taxon>
        <taxon>Mycobacteriales</taxon>
        <taxon>Corynebacteriaceae</taxon>
        <taxon>Corynebacterium</taxon>
    </lineage>
</organism>
<dbReference type="Pfam" id="PF08240">
    <property type="entry name" value="ADH_N"/>
    <property type="match status" value="1"/>
</dbReference>
<dbReference type="OrthoDB" id="9792162at2"/>
<dbReference type="eggNOG" id="COG0604">
    <property type="taxonomic scope" value="Bacteria"/>
</dbReference>
<dbReference type="SUPFAM" id="SSF50129">
    <property type="entry name" value="GroES-like"/>
    <property type="match status" value="1"/>
</dbReference>
<dbReference type="InterPro" id="IPR013154">
    <property type="entry name" value="ADH-like_N"/>
</dbReference>
<proteinExistence type="predicted"/>
<evidence type="ECO:0000313" key="5">
    <source>
        <dbReference type="Proteomes" id="UP000010445"/>
    </source>
</evidence>
<evidence type="ECO:0000256" key="1">
    <source>
        <dbReference type="ARBA" id="ARBA00022857"/>
    </source>
</evidence>
<keyword evidence="1" id="KW-0521">NADP</keyword>
<evidence type="ECO:0000259" key="3">
    <source>
        <dbReference type="SMART" id="SM00829"/>
    </source>
</evidence>
<dbReference type="Gene3D" id="3.90.180.10">
    <property type="entry name" value="Medium-chain alcohol dehydrogenases, catalytic domain"/>
    <property type="match status" value="2"/>
</dbReference>
<dbReference type="InterPro" id="IPR011032">
    <property type="entry name" value="GroES-like_sf"/>
</dbReference>
<accession>L1MB90</accession>
<dbReference type="Gene3D" id="3.40.50.720">
    <property type="entry name" value="NAD(P)-binding Rossmann-like Domain"/>
    <property type="match status" value="2"/>
</dbReference>
<sequence>MLAALAVQPGPIHNVTIQDVPEPGTPEGGEAIVRMLASTFNPSDAVTVSGAYASRTEFPLVPGFEGVGVVERIGPEVPSALLGRRVLPIGSAGAWQELKRTDHTWCIPVPDDIPTDVACFAYINPLTAYLMVERFCSDARTVLIDGASTTIARHLQELLDQRGIETVMVGRGWSGEGVDKQVDVAFDCVGGETGRRAARAVKPDGVVVHYGLLSGQSLGEVGRRVEMFRLRDVVHACPRSELPALFEGVFDQLRAGRLRSRVAREVSLRELPQVLKEYRPAEGKLLVRVTD</sequence>
<dbReference type="Pfam" id="PF13602">
    <property type="entry name" value="ADH_zinc_N_2"/>
    <property type="match status" value="1"/>
</dbReference>
<keyword evidence="5" id="KW-1185">Reference proteome</keyword>
<gene>
    <name evidence="4" type="ORF">HMPREF9997_02327</name>
</gene>
<dbReference type="RefSeq" id="WP_006062137.1">
    <property type="nucleotide sequence ID" value="NZ_KB290823.1"/>
</dbReference>
<keyword evidence="2" id="KW-0560">Oxidoreductase</keyword>
<dbReference type="InterPro" id="IPR020843">
    <property type="entry name" value="ER"/>
</dbReference>
<protein>
    <submittedName>
        <fullName evidence="4">GroES-like protein</fullName>
    </submittedName>
</protein>
<evidence type="ECO:0000256" key="2">
    <source>
        <dbReference type="ARBA" id="ARBA00023002"/>
    </source>
</evidence>
<dbReference type="CDD" id="cd05282">
    <property type="entry name" value="ETR_like"/>
    <property type="match status" value="1"/>
</dbReference>
<dbReference type="PATRIC" id="fig|1035195.3.peg.2081"/>
<dbReference type="PANTHER" id="PTHR48106:SF18">
    <property type="entry name" value="QUINONE OXIDOREDUCTASE PIG3"/>
    <property type="match status" value="1"/>
</dbReference>
<dbReference type="STRING" id="1035195.HMPREF9997_02327"/>
<feature type="domain" description="Enoyl reductase (ER)" evidence="3">
    <location>
        <begin position="10"/>
        <end position="287"/>
    </location>
</feature>
<dbReference type="EMBL" id="AMEM01000039">
    <property type="protein sequence ID" value="EKX88211.1"/>
    <property type="molecule type" value="Genomic_DNA"/>
</dbReference>
<dbReference type="PANTHER" id="PTHR48106">
    <property type="entry name" value="QUINONE OXIDOREDUCTASE PIG3-RELATED"/>
    <property type="match status" value="1"/>
</dbReference>
<comment type="caution">
    <text evidence="4">The sequence shown here is derived from an EMBL/GenBank/DDBJ whole genome shotgun (WGS) entry which is preliminary data.</text>
</comment>
<dbReference type="InterPro" id="IPR036291">
    <property type="entry name" value="NAD(P)-bd_dom_sf"/>
</dbReference>
<dbReference type="SUPFAM" id="SSF51735">
    <property type="entry name" value="NAD(P)-binding Rossmann-fold domains"/>
    <property type="match status" value="1"/>
</dbReference>
<dbReference type="GO" id="GO:0016651">
    <property type="term" value="F:oxidoreductase activity, acting on NAD(P)H"/>
    <property type="evidence" value="ECO:0007669"/>
    <property type="project" value="TreeGrafter"/>
</dbReference>
<reference evidence="4 5" key="1">
    <citation type="submission" date="2012-05" db="EMBL/GenBank/DDBJ databases">
        <authorList>
            <person name="Weinstock G."/>
            <person name="Sodergren E."/>
            <person name="Lobos E.A."/>
            <person name="Fulton L."/>
            <person name="Fulton R."/>
            <person name="Courtney L."/>
            <person name="Fronick C."/>
            <person name="O'Laughlin M."/>
            <person name="Godfrey J."/>
            <person name="Wilson R.M."/>
            <person name="Miner T."/>
            <person name="Farmer C."/>
            <person name="Delehaunty K."/>
            <person name="Cordes M."/>
            <person name="Minx P."/>
            <person name="Tomlinson C."/>
            <person name="Chen J."/>
            <person name="Wollam A."/>
            <person name="Pepin K.H."/>
            <person name="Bhonagiri V."/>
            <person name="Zhang X."/>
            <person name="Suruliraj S."/>
            <person name="Warren W."/>
            <person name="Mitreva M."/>
            <person name="Mardis E.R."/>
            <person name="Wilson R.K."/>
        </authorList>
    </citation>
    <scope>NUCLEOTIDE SEQUENCE [LARGE SCALE GENOMIC DNA]</scope>
    <source>
        <strain evidence="4 5">F0235</strain>
    </source>
</reference>
<dbReference type="SMART" id="SM00829">
    <property type="entry name" value="PKS_ER"/>
    <property type="match status" value="1"/>
</dbReference>
<dbReference type="AlphaFoldDB" id="L1MB90"/>
<name>L1MB90_9CORY</name>
<dbReference type="HOGENOM" id="CLU_026673_3_1_11"/>
<dbReference type="GO" id="GO:0070402">
    <property type="term" value="F:NADPH binding"/>
    <property type="evidence" value="ECO:0007669"/>
    <property type="project" value="TreeGrafter"/>
</dbReference>